<dbReference type="AlphaFoldDB" id="K1U2P2"/>
<organism evidence="2">
    <name type="scientific">human gut metagenome</name>
    <dbReference type="NCBI Taxonomy" id="408170"/>
    <lineage>
        <taxon>unclassified sequences</taxon>
        <taxon>metagenomes</taxon>
        <taxon>organismal metagenomes</taxon>
    </lineage>
</organism>
<dbReference type="EMBL" id="AJWZ01000547">
    <property type="protein sequence ID" value="EKC76513.1"/>
    <property type="molecule type" value="Genomic_DNA"/>
</dbReference>
<evidence type="ECO:0000256" key="1">
    <source>
        <dbReference type="SAM" id="MobiDB-lite"/>
    </source>
</evidence>
<proteinExistence type="predicted"/>
<name>K1U2P2_9ZZZZ</name>
<sequence length="76" mass="8333">MKNWQKKVLAVVLAVALIVTGFATSTFMDGNSNKVVKETTVFKTNDNKSDVAKADIVSNKDTKTEKSKEPNVSENK</sequence>
<reference evidence="2" key="1">
    <citation type="journal article" date="2013" name="Environ. Microbiol.">
        <title>Microbiota from the distal guts of lean and obese adolescents exhibit partial functional redundancy besides clear differences in community structure.</title>
        <authorList>
            <person name="Ferrer M."/>
            <person name="Ruiz A."/>
            <person name="Lanza F."/>
            <person name="Haange S.B."/>
            <person name="Oberbach A."/>
            <person name="Till H."/>
            <person name="Bargiela R."/>
            <person name="Campoy C."/>
            <person name="Segura M.T."/>
            <person name="Richter M."/>
            <person name="von Bergen M."/>
            <person name="Seifert J."/>
            <person name="Suarez A."/>
        </authorList>
    </citation>
    <scope>NUCLEOTIDE SEQUENCE</scope>
</reference>
<gene>
    <name evidence="2" type="ORF">OBE_00800</name>
</gene>
<comment type="caution">
    <text evidence="2">The sequence shown here is derived from an EMBL/GenBank/DDBJ whole genome shotgun (WGS) entry which is preliminary data.</text>
</comment>
<evidence type="ECO:0000313" key="2">
    <source>
        <dbReference type="EMBL" id="EKC76513.1"/>
    </source>
</evidence>
<feature type="region of interest" description="Disordered" evidence="1">
    <location>
        <begin position="53"/>
        <end position="76"/>
    </location>
</feature>
<accession>K1U2P2</accession>
<feature type="non-terminal residue" evidence="2">
    <location>
        <position position="76"/>
    </location>
</feature>
<protein>
    <submittedName>
        <fullName evidence="2">Uncharacterized protein</fullName>
    </submittedName>
</protein>